<accession>A0A0A1A7N5</accession>
<evidence type="ECO:0000313" key="3">
    <source>
        <dbReference type="EMBL" id="QMP44703.1"/>
    </source>
</evidence>
<evidence type="ECO:0000313" key="4">
    <source>
        <dbReference type="EMBL" id="RRD78672.1"/>
    </source>
</evidence>
<dbReference type="InterPro" id="IPR024083">
    <property type="entry name" value="Fumarase/histidase_N"/>
</dbReference>
<reference evidence="3 6" key="4">
    <citation type="submission" date="2020-06" db="EMBL/GenBank/DDBJ databases">
        <title>REHAB project genomes.</title>
        <authorList>
            <person name="Shaw L.P."/>
        </authorList>
    </citation>
    <scope>NUCLEOTIDE SEQUENCE [LARGE SCALE GENOMIC DNA]</scope>
    <source>
        <strain evidence="3 6">RHB07-C04</strain>
    </source>
</reference>
<dbReference type="AlphaFoldDB" id="A0A0A1A7N5"/>
<reference evidence="2" key="1">
    <citation type="journal article" date="2018" name="Genome Biol.">
        <title>SKESA: strategic k-mer extension for scrupulous assemblies.</title>
        <authorList>
            <person name="Souvorov A."/>
            <person name="Agarwala R."/>
            <person name="Lipman D.J."/>
        </authorList>
    </citation>
    <scope>NUCLEOTIDE SEQUENCE [LARGE SCALE GENOMIC DNA]</scope>
    <source>
        <strain evidence="2">EC00605</strain>
    </source>
</reference>
<dbReference type="PANTHER" id="PTHR10362">
    <property type="entry name" value="HISTIDINE AMMONIA-LYASE"/>
    <property type="match status" value="1"/>
</dbReference>
<feature type="signal peptide" evidence="1">
    <location>
        <begin position="1"/>
        <end position="23"/>
    </location>
</feature>
<dbReference type="EMBL" id="RQTU01000001">
    <property type="protein sequence ID" value="RRD78672.1"/>
    <property type="molecule type" value="Genomic_DNA"/>
</dbReference>
<gene>
    <name evidence="4" type="ORF">EIA08_00845</name>
    <name evidence="2" type="ORF">HL601_17375</name>
    <name evidence="3" type="ORF">HVW04_07420</name>
</gene>
<dbReference type="Pfam" id="PF00221">
    <property type="entry name" value="Lyase_aromatic"/>
    <property type="match status" value="1"/>
</dbReference>
<dbReference type="Gene3D" id="1.10.275.10">
    <property type="entry name" value="Fumarase/aspartase (N-terminal domain)"/>
    <property type="match status" value="1"/>
</dbReference>
<reference evidence="2" key="3">
    <citation type="submission" date="2019-09" db="EMBL/GenBank/DDBJ databases">
        <authorList>
            <consortium name="NCBI Pathogen Detection Project"/>
        </authorList>
    </citation>
    <scope>NUCLEOTIDE SEQUENCE</scope>
    <source>
        <strain evidence="2">EC00605</strain>
    </source>
</reference>
<dbReference type="Proteomes" id="UP000514715">
    <property type="component" value="Chromosome"/>
</dbReference>
<name>A0A0A1A7N5_ECOLX</name>
<reference evidence="4 5" key="2">
    <citation type="submission" date="2018-11" db="EMBL/GenBank/DDBJ databases">
        <title>Enterobacteriaceae from Patient.</title>
        <authorList>
            <person name="Shen C."/>
            <person name="Yang Y."/>
            <person name="Tian G."/>
        </authorList>
    </citation>
    <scope>NUCLEOTIDE SEQUENCE [LARGE SCALE GENOMIC DNA]</scope>
    <source>
        <strain evidence="4 5">GBGD28</strain>
    </source>
</reference>
<dbReference type="CDD" id="cd00332">
    <property type="entry name" value="PAL-HAL"/>
    <property type="match status" value="1"/>
</dbReference>
<evidence type="ECO:0000313" key="5">
    <source>
        <dbReference type="Proteomes" id="UP000271008"/>
    </source>
</evidence>
<dbReference type="Proteomes" id="UP000271008">
    <property type="component" value="Unassembled WGS sequence"/>
</dbReference>
<keyword evidence="4" id="KW-0456">Lyase</keyword>
<evidence type="ECO:0000313" key="6">
    <source>
        <dbReference type="Proteomes" id="UP000514715"/>
    </source>
</evidence>
<dbReference type="InterPro" id="IPR001106">
    <property type="entry name" value="Aromatic_Lyase"/>
</dbReference>
<sequence>MKGLIRRVTVTVVLWSVCSIAMAKSTITLDGEHLSIDQAWSIALGDNDVKIAPKALGRMEKSYDLVMTAAHSGTPVYGLTVGVGLNKDQPIFDAKGNLTPEVIDASKKFNAAALRAHSAGVGPMLPDYLARLSMVLRLNTMLHGQTGAQPYIAELYAEFINRGVTPLIPARGSIGAADIMLASHVGLVMMGEWKARVNGVEMSGGDALVKVGLKPLVPQGKDMLAILSNNSVGTAYAIEAVRSARQVLNVSPVVFAMSLEALNGNVAPVLPQSIAVRPFPQLADSAKEIRDALSGSYLWHKHDKRALQDPLSFRTTVYTISEAMRALRDAEDTITVQINSSDDNPATVLNADKAYQDSSQVAQYFVKDGAISGGIFPTANFESLPVALATQRLTVALVHVSHNSMRRSLHLEDEHFTGLTRFLSAPGNKGHGFGSLHIPFVALHAENVDLANPVSFDIQPVAGGIEDTGANNDHAARRLKQVVDNLNVIYGIELMHSAQALDLRLQADPQLALGKSTKAMFTEYRKVVPFVDQDRVFTPDIAASQKFLEGYAINQK</sequence>
<dbReference type="RefSeq" id="WP_022645383.1">
    <property type="nucleotide sequence ID" value="NZ_AP022098.1"/>
</dbReference>
<dbReference type="SUPFAM" id="SSF48557">
    <property type="entry name" value="L-aspartase-like"/>
    <property type="match status" value="1"/>
</dbReference>
<dbReference type="GO" id="GO:0016841">
    <property type="term" value="F:ammonia-lyase activity"/>
    <property type="evidence" value="ECO:0007669"/>
    <property type="project" value="UniProtKB-ARBA"/>
</dbReference>
<evidence type="ECO:0000256" key="1">
    <source>
        <dbReference type="SAM" id="SignalP"/>
    </source>
</evidence>
<keyword evidence="1" id="KW-0732">Signal</keyword>
<protein>
    <submittedName>
        <fullName evidence="4">Aromatic amino acid lyase</fullName>
    </submittedName>
</protein>
<dbReference type="EMBL" id="DABGZR010000020">
    <property type="protein sequence ID" value="HAJ0997353.1"/>
    <property type="molecule type" value="Genomic_DNA"/>
</dbReference>
<proteinExistence type="predicted"/>
<dbReference type="InterPro" id="IPR008948">
    <property type="entry name" value="L-Aspartase-like"/>
</dbReference>
<feature type="chain" id="PRO_5013444019" evidence="1">
    <location>
        <begin position="24"/>
        <end position="556"/>
    </location>
</feature>
<dbReference type="EMBL" id="CP057975">
    <property type="protein sequence ID" value="QMP44703.1"/>
    <property type="molecule type" value="Genomic_DNA"/>
</dbReference>
<evidence type="ECO:0000313" key="2">
    <source>
        <dbReference type="EMBL" id="HAJ0997353.1"/>
    </source>
</evidence>
<organism evidence="4 5">
    <name type="scientific">Escherichia coli</name>
    <dbReference type="NCBI Taxonomy" id="562"/>
    <lineage>
        <taxon>Bacteria</taxon>
        <taxon>Pseudomonadati</taxon>
        <taxon>Pseudomonadota</taxon>
        <taxon>Gammaproteobacteria</taxon>
        <taxon>Enterobacterales</taxon>
        <taxon>Enterobacteriaceae</taxon>
        <taxon>Escherichia</taxon>
    </lineage>
</organism>
<dbReference type="Gene3D" id="1.20.200.10">
    <property type="entry name" value="Fumarase/aspartase (Central domain)"/>
    <property type="match status" value="1"/>
</dbReference>